<evidence type="ECO:0000313" key="1">
    <source>
        <dbReference type="EMBL" id="KAI2391549.1"/>
    </source>
</evidence>
<reference evidence="1" key="1">
    <citation type="journal article" date="2022" name="bioRxiv">
        <title>Population genetic analysis of Ophidiomyces ophidiicola, the causative agent of snake fungal disease, indicates recent introductions to the USA.</title>
        <authorList>
            <person name="Ladner J.T."/>
            <person name="Palmer J.M."/>
            <person name="Ettinger C.L."/>
            <person name="Stajich J.E."/>
            <person name="Farrell T.M."/>
            <person name="Glorioso B.M."/>
            <person name="Lawson B."/>
            <person name="Price S.J."/>
            <person name="Stengle A.G."/>
            <person name="Grear D.A."/>
            <person name="Lorch J.M."/>
        </authorList>
    </citation>
    <scope>NUCLEOTIDE SEQUENCE</scope>
    <source>
        <strain evidence="1">NWHC 24266-5</strain>
    </source>
</reference>
<accession>A0ACB8V3S2</accession>
<protein>
    <submittedName>
        <fullName evidence="1">tRNA (Guanine-N(7)-)-methyltransferase non-catalytic subunit trm82</fullName>
    </submittedName>
</protein>
<organism evidence="1">
    <name type="scientific">Ophidiomyces ophidiicola</name>
    <dbReference type="NCBI Taxonomy" id="1387563"/>
    <lineage>
        <taxon>Eukaryota</taxon>
        <taxon>Fungi</taxon>
        <taxon>Dikarya</taxon>
        <taxon>Ascomycota</taxon>
        <taxon>Pezizomycotina</taxon>
        <taxon>Eurotiomycetes</taxon>
        <taxon>Eurotiomycetidae</taxon>
        <taxon>Onygenales</taxon>
        <taxon>Onygenaceae</taxon>
        <taxon>Ophidiomyces</taxon>
    </lineage>
</organism>
<sequence length="504" mass="54939">MTFRYPIQRIRHFKCQQRAFFAATAGPTIVIIDSGTGIQLSAWPDSTLSAKESGDAIDTCKEPPEKRRKLSTQSNDEADKPTENKPAGLGATKIPWSTIPILVVSSTGDHIVAVTGEDKCLRVFTVTRDGALAQISERYMPKRPCAVTLTPDNSTILSGDKFGDVYSLPLIPKSEVVVLPSRKSAEPQKTFQPSATNLTVHTQRNLKALEQQLRNPHVVQDRSEPTFEYKLLLGHVSMLTDMTLVSIPATASSSARSYLITSDRDEHIRVSRGPSQSHIIHNYCLGHTSFVSKLCVPSWHPNVLISGGGDNFIICWDWHKGRISQKLLLGGSSNIENEETENQTPNKYDIIVSGIWAIPFSEVENAKGAILVALEGVPKLLPFSLDLNGTLLALAPLELSGNPLDVISLENSGKILVSLDNIHKPGSTNELRDSTQESPLLQYFTPCSNGEISWTNSSIPAVDVINAREATDTDADLGSQKAEAMSSLLYTNGSLRKWSGGDDA</sequence>
<comment type="caution">
    <text evidence="1">The sequence shown here is derived from an EMBL/GenBank/DDBJ whole genome shotgun (WGS) entry which is preliminary data.</text>
</comment>
<gene>
    <name evidence="1" type="primary">TRM82</name>
    <name evidence="1" type="ORF">LOY88_001073</name>
</gene>
<dbReference type="EMBL" id="JALBCA010000011">
    <property type="protein sequence ID" value="KAI2391549.1"/>
    <property type="molecule type" value="Genomic_DNA"/>
</dbReference>
<name>A0ACB8V3S2_9EURO</name>
<proteinExistence type="predicted"/>